<keyword evidence="4 8" id="KW-0812">Transmembrane</keyword>
<evidence type="ECO:0000256" key="7">
    <source>
        <dbReference type="ARBA" id="ARBA00024033"/>
    </source>
</evidence>
<keyword evidence="6 8" id="KW-0472">Membrane</keyword>
<dbReference type="Pfam" id="PF09594">
    <property type="entry name" value="GT87"/>
    <property type="match status" value="1"/>
</dbReference>
<keyword evidence="2" id="KW-1003">Cell membrane</keyword>
<reference evidence="10" key="1">
    <citation type="submission" date="2018-05" db="EMBL/GenBank/DDBJ databases">
        <title>Azospirillum thermophila sp. nov., a novel isolated from hot spring.</title>
        <authorList>
            <person name="Zhao Z."/>
        </authorList>
    </citation>
    <scope>NUCLEOTIDE SEQUENCE [LARGE SCALE GENOMIC DNA]</scope>
    <source>
        <strain evidence="10">CFH 70021</strain>
        <plasmid evidence="10">unnamed1</plasmid>
    </source>
</reference>
<geneLocation type="plasmid" evidence="9 10">
    <name>unnamed1</name>
</geneLocation>
<name>A0A2S2CXJ6_9PROT</name>
<feature type="transmembrane region" description="Helical" evidence="8">
    <location>
        <begin position="378"/>
        <end position="395"/>
    </location>
</feature>
<evidence type="ECO:0008006" key="11">
    <source>
        <dbReference type="Google" id="ProtNLM"/>
    </source>
</evidence>
<organism evidence="9 10">
    <name type="scientific">Azospirillum thermophilum</name>
    <dbReference type="NCBI Taxonomy" id="2202148"/>
    <lineage>
        <taxon>Bacteria</taxon>
        <taxon>Pseudomonadati</taxon>
        <taxon>Pseudomonadota</taxon>
        <taxon>Alphaproteobacteria</taxon>
        <taxon>Rhodospirillales</taxon>
        <taxon>Azospirillaceae</taxon>
        <taxon>Azospirillum</taxon>
    </lineage>
</organism>
<gene>
    <name evidence="9" type="ORF">DEW08_24345</name>
</gene>
<protein>
    <recommendedName>
        <fullName evidence="11">DUF2029 domain-containing protein</fullName>
    </recommendedName>
</protein>
<comment type="subcellular location">
    <subcellularLocation>
        <location evidence="1">Cell membrane</location>
        <topology evidence="1">Multi-pass membrane protein</topology>
    </subcellularLocation>
</comment>
<feature type="transmembrane region" description="Helical" evidence="8">
    <location>
        <begin position="302"/>
        <end position="320"/>
    </location>
</feature>
<feature type="transmembrane region" description="Helical" evidence="8">
    <location>
        <begin position="326"/>
        <end position="345"/>
    </location>
</feature>
<evidence type="ECO:0000256" key="6">
    <source>
        <dbReference type="ARBA" id="ARBA00023136"/>
    </source>
</evidence>
<evidence type="ECO:0000256" key="2">
    <source>
        <dbReference type="ARBA" id="ARBA00022475"/>
    </source>
</evidence>
<dbReference type="KEGG" id="azz:DEW08_24345"/>
<keyword evidence="10" id="KW-1185">Reference proteome</keyword>
<dbReference type="AlphaFoldDB" id="A0A2S2CXJ6"/>
<dbReference type="RefSeq" id="WP_109332081.1">
    <property type="nucleotide sequence ID" value="NZ_CP029356.1"/>
</dbReference>
<feature type="transmembrane region" description="Helical" evidence="8">
    <location>
        <begin position="69"/>
        <end position="91"/>
    </location>
</feature>
<feature type="transmembrane region" description="Helical" evidence="8">
    <location>
        <begin position="185"/>
        <end position="209"/>
    </location>
</feature>
<evidence type="ECO:0000256" key="5">
    <source>
        <dbReference type="ARBA" id="ARBA00022989"/>
    </source>
</evidence>
<keyword evidence="3" id="KW-0808">Transferase</keyword>
<dbReference type="GO" id="GO:0005886">
    <property type="term" value="C:plasma membrane"/>
    <property type="evidence" value="ECO:0007669"/>
    <property type="project" value="UniProtKB-SubCell"/>
</dbReference>
<accession>A0A2S2CXJ6</accession>
<dbReference type="EMBL" id="CP029356">
    <property type="protein sequence ID" value="AWK89130.1"/>
    <property type="molecule type" value="Genomic_DNA"/>
</dbReference>
<dbReference type="Proteomes" id="UP000245629">
    <property type="component" value="Plasmid unnamed1"/>
</dbReference>
<evidence type="ECO:0000256" key="3">
    <source>
        <dbReference type="ARBA" id="ARBA00022679"/>
    </source>
</evidence>
<proteinExistence type="inferred from homology"/>
<dbReference type="GO" id="GO:0016758">
    <property type="term" value="F:hexosyltransferase activity"/>
    <property type="evidence" value="ECO:0007669"/>
    <property type="project" value="InterPro"/>
</dbReference>
<keyword evidence="5 8" id="KW-1133">Transmembrane helix</keyword>
<feature type="transmembrane region" description="Helical" evidence="8">
    <location>
        <begin position="111"/>
        <end position="129"/>
    </location>
</feature>
<evidence type="ECO:0000256" key="1">
    <source>
        <dbReference type="ARBA" id="ARBA00004651"/>
    </source>
</evidence>
<dbReference type="OrthoDB" id="8096476at2"/>
<evidence type="ECO:0000313" key="10">
    <source>
        <dbReference type="Proteomes" id="UP000245629"/>
    </source>
</evidence>
<dbReference type="InterPro" id="IPR018584">
    <property type="entry name" value="GT87"/>
</dbReference>
<evidence type="ECO:0000256" key="4">
    <source>
        <dbReference type="ARBA" id="ARBA00022692"/>
    </source>
</evidence>
<sequence length="407" mass="42970">MSTTPSAAEVPLARTPAEPGRLLQAPPGAIFLDPPCFGLGARLWAVATLVVAVIAVVQPHRCIAWVYRAAAEAWVAAAPLYAPGLHGFLYLPSGTLVYLPFALLPQPFDSHLWRLFLSGALYLAVLRLARQIVPRTGTAASGMILALAIPAATIDLLRGQMTLLMLALLLASTAEIAAGRETRGGVLLAVAVIVKPLALVPGLLFAAAVPGTRRGFVAGLLLGIAAGLMHPQPDYAVAQWLAMVGKLGVAAAPDSGTWFDLGALLKKLGLIEPAETLFGWRLGAAVLTLAAALVAVRRLDRVSAAVAVLHLGCCYLLLWNPRVEEGSFVMLAVLAGGLAAVAAWTPGGGRRCLLFAGLCLALGTHMYGDWIYRPTAFWLKQAVTLVHLGLLLDMIRRRTPLVLRREA</sequence>
<evidence type="ECO:0000256" key="8">
    <source>
        <dbReference type="SAM" id="Phobius"/>
    </source>
</evidence>
<feature type="transmembrane region" description="Helical" evidence="8">
    <location>
        <begin position="39"/>
        <end position="57"/>
    </location>
</feature>
<feature type="transmembrane region" description="Helical" evidence="8">
    <location>
        <begin position="136"/>
        <end position="154"/>
    </location>
</feature>
<comment type="similarity">
    <text evidence="7">Belongs to the glycosyltransferase 87 family.</text>
</comment>
<keyword evidence="9" id="KW-0614">Plasmid</keyword>
<feature type="transmembrane region" description="Helical" evidence="8">
    <location>
        <begin position="278"/>
        <end position="295"/>
    </location>
</feature>
<evidence type="ECO:0000313" key="9">
    <source>
        <dbReference type="EMBL" id="AWK89130.1"/>
    </source>
</evidence>